<dbReference type="OrthoDB" id="5795476at2"/>
<feature type="signal peptide" evidence="1">
    <location>
        <begin position="1"/>
        <end position="19"/>
    </location>
</feature>
<keyword evidence="4" id="KW-1185">Reference proteome</keyword>
<dbReference type="PROSITE" id="PS51257">
    <property type="entry name" value="PROKAR_LIPOPROTEIN"/>
    <property type="match status" value="1"/>
</dbReference>
<feature type="chain" id="PRO_5020200116" description="ABC-type transport auxiliary lipoprotein component domain-containing protein" evidence="1">
    <location>
        <begin position="20"/>
        <end position="200"/>
    </location>
</feature>
<accession>A0A4U6R277</accession>
<protein>
    <recommendedName>
        <fullName evidence="2">ABC-type transport auxiliary lipoprotein component domain-containing protein</fullName>
    </recommendedName>
</protein>
<evidence type="ECO:0000259" key="2">
    <source>
        <dbReference type="Pfam" id="PF03886"/>
    </source>
</evidence>
<organism evidence="3 4">
    <name type="scientific">Marinobacter panjinensis</name>
    <dbReference type="NCBI Taxonomy" id="2576384"/>
    <lineage>
        <taxon>Bacteria</taxon>
        <taxon>Pseudomonadati</taxon>
        <taxon>Pseudomonadota</taxon>
        <taxon>Gammaproteobacteria</taxon>
        <taxon>Pseudomonadales</taxon>
        <taxon>Marinobacteraceae</taxon>
        <taxon>Marinobacter</taxon>
    </lineage>
</organism>
<comment type="caution">
    <text evidence="3">The sequence shown here is derived from an EMBL/GenBank/DDBJ whole genome shotgun (WGS) entry which is preliminary data.</text>
</comment>
<proteinExistence type="predicted"/>
<dbReference type="Gene3D" id="3.40.50.10610">
    <property type="entry name" value="ABC-type transport auxiliary lipoprotein component"/>
    <property type="match status" value="1"/>
</dbReference>
<sequence>MTIALTRLLIATVATMSLAGCTVFPDQPAHQIFQLPAPKAPVTTAETIDRTLRISTPLAVAPIDSPRILVKPTPHEIRAYQGSRWSNRAPVLVGAYLLEAFRRDGRVATVVTDTSAVPSDLTLTGDLTRFQAEYQDGKPVIHLELNLQLIDERSRKPVASKQFETSHAAGGESIESVVEAFGQASSELARQVINWTVAKI</sequence>
<gene>
    <name evidence="3" type="ORF">FDP08_01675</name>
</gene>
<keyword evidence="1" id="KW-0732">Signal</keyword>
<dbReference type="RefSeq" id="WP_137434310.1">
    <property type="nucleotide sequence ID" value="NZ_JANRHC010000004.1"/>
</dbReference>
<dbReference type="InterPro" id="IPR005586">
    <property type="entry name" value="ABC_trans_aux"/>
</dbReference>
<feature type="domain" description="ABC-type transport auxiliary lipoprotein component" evidence="2">
    <location>
        <begin position="33"/>
        <end position="192"/>
    </location>
</feature>
<dbReference type="Pfam" id="PF03886">
    <property type="entry name" value="ABC_trans_aux"/>
    <property type="match status" value="1"/>
</dbReference>
<name>A0A4U6R277_9GAMM</name>
<evidence type="ECO:0000313" key="3">
    <source>
        <dbReference type="EMBL" id="TKV66888.1"/>
    </source>
</evidence>
<evidence type="ECO:0000313" key="4">
    <source>
        <dbReference type="Proteomes" id="UP000308488"/>
    </source>
</evidence>
<evidence type="ECO:0000256" key="1">
    <source>
        <dbReference type="SAM" id="SignalP"/>
    </source>
</evidence>
<dbReference type="EMBL" id="SZYH01000001">
    <property type="protein sequence ID" value="TKV66888.1"/>
    <property type="molecule type" value="Genomic_DNA"/>
</dbReference>
<dbReference type="SUPFAM" id="SSF159594">
    <property type="entry name" value="XCC0632-like"/>
    <property type="match status" value="1"/>
</dbReference>
<reference evidence="3 4" key="1">
    <citation type="submission" date="2019-05" db="EMBL/GenBank/DDBJ databases">
        <title>Marinobacter panjinensis sp. nov., a moderately halophilic bacterium isolated from sea tidal flat environment.</title>
        <authorList>
            <person name="Yang W."/>
            <person name="An M."/>
            <person name="He W."/>
            <person name="Luo X."/>
            <person name="Zhu L."/>
            <person name="Chen G."/>
            <person name="Zhang Y."/>
            <person name="Wang Y."/>
        </authorList>
    </citation>
    <scope>NUCLEOTIDE SEQUENCE [LARGE SCALE GENOMIC DNA]</scope>
    <source>
        <strain evidence="3 4">PJ-16</strain>
    </source>
</reference>
<dbReference type="AlphaFoldDB" id="A0A4U6R277"/>
<dbReference type="Proteomes" id="UP000308488">
    <property type="component" value="Unassembled WGS sequence"/>
</dbReference>